<accession>A0A7W4PGD7</accession>
<dbReference type="Pfam" id="PF05876">
    <property type="entry name" value="GpA_ATPase"/>
    <property type="match status" value="1"/>
</dbReference>
<protein>
    <recommendedName>
        <fullName evidence="1">Phage terminase large subunit GpA ATPase domain-containing protein</fullName>
    </recommendedName>
</protein>
<evidence type="ECO:0000313" key="3">
    <source>
        <dbReference type="Proteomes" id="UP000530320"/>
    </source>
</evidence>
<sequence length="318" mass="35042">MTEGPQLTVAIMAAENSGTGRLVRNWLIHSVTQDPADMLVYGPTEAMVRAYVKAEIEPAIDARPEMAVTRRVGRAARDLEFKDFGRMWAQFLPATYNNLINKSASRIAIGGLDACDRSTGDPYALADIRRQTFGTQSRLLVESYPGLGGGDGPEASTAGIISLYANSDRRMWYWPCPHCNRFWAPYPIRNHGLMLEWPRGALPDEIRDAARMICPCCGWRIEDIWRSRMNAEGVWVGAGQRIDARGHIIGKPASFATAGFWISGLMSSGVSSGIGTLAHALDRAGRRWVDGSGTGMYRDTIAKKFGWPCDVDMDRLVA</sequence>
<reference evidence="2 3" key="1">
    <citation type="submission" date="2020-04" db="EMBL/GenBank/DDBJ databases">
        <title>Description of novel Gluconacetobacter.</title>
        <authorList>
            <person name="Sombolestani A."/>
        </authorList>
    </citation>
    <scope>NUCLEOTIDE SEQUENCE [LARGE SCALE GENOMIC DNA]</scope>
    <source>
        <strain evidence="2 3">LMG 22058</strain>
    </source>
</reference>
<comment type="caution">
    <text evidence="2">The sequence shown here is derived from an EMBL/GenBank/DDBJ whole genome shotgun (WGS) entry which is preliminary data.</text>
</comment>
<dbReference type="AlphaFoldDB" id="A0A7W4PGD7"/>
<evidence type="ECO:0000259" key="1">
    <source>
        <dbReference type="Pfam" id="PF05876"/>
    </source>
</evidence>
<evidence type="ECO:0000313" key="2">
    <source>
        <dbReference type="EMBL" id="MBB2196583.1"/>
    </source>
</evidence>
<name>A0A7W4PGD7_9PROT</name>
<organism evidence="2 3">
    <name type="scientific">Gluconacetobacter dulcium</name>
    <dbReference type="NCBI Taxonomy" id="2729096"/>
    <lineage>
        <taxon>Bacteria</taxon>
        <taxon>Pseudomonadati</taxon>
        <taxon>Pseudomonadota</taxon>
        <taxon>Alphaproteobacteria</taxon>
        <taxon>Acetobacterales</taxon>
        <taxon>Acetobacteraceae</taxon>
        <taxon>Gluconacetobacter</taxon>
    </lineage>
</organism>
<dbReference type="GO" id="GO:0016887">
    <property type="term" value="F:ATP hydrolysis activity"/>
    <property type="evidence" value="ECO:0007669"/>
    <property type="project" value="InterPro"/>
</dbReference>
<dbReference type="InterPro" id="IPR046453">
    <property type="entry name" value="GpA_ATPase"/>
</dbReference>
<proteinExistence type="predicted"/>
<gene>
    <name evidence="2" type="ORF">HLH44_03735</name>
</gene>
<dbReference type="Proteomes" id="UP000530320">
    <property type="component" value="Unassembled WGS sequence"/>
</dbReference>
<dbReference type="EMBL" id="JABEQP010000002">
    <property type="protein sequence ID" value="MBB2196583.1"/>
    <property type="molecule type" value="Genomic_DNA"/>
</dbReference>
<feature type="domain" description="Phage terminase large subunit GpA ATPase" evidence="1">
    <location>
        <begin position="8"/>
        <end position="235"/>
    </location>
</feature>